<dbReference type="SUPFAM" id="SSF63829">
    <property type="entry name" value="Calcium-dependent phosphotriesterase"/>
    <property type="match status" value="1"/>
</dbReference>
<evidence type="ECO:0000313" key="1">
    <source>
        <dbReference type="EMBL" id="MFD1224970.1"/>
    </source>
</evidence>
<gene>
    <name evidence="1" type="ORF">ACFQ4B_33160</name>
</gene>
<dbReference type="InterPro" id="IPR007554">
    <property type="entry name" value="Glycerophosphate_synth"/>
</dbReference>
<dbReference type="RefSeq" id="WP_345592503.1">
    <property type="nucleotide sequence ID" value="NZ_BAABJG010000035.1"/>
</dbReference>
<dbReference type="InterPro" id="IPR043148">
    <property type="entry name" value="TagF_C"/>
</dbReference>
<organism evidence="1 2">
    <name type="scientific">Paenibacillus vulneris</name>
    <dbReference type="NCBI Taxonomy" id="1133364"/>
    <lineage>
        <taxon>Bacteria</taxon>
        <taxon>Bacillati</taxon>
        <taxon>Bacillota</taxon>
        <taxon>Bacilli</taxon>
        <taxon>Bacillales</taxon>
        <taxon>Paenibacillaceae</taxon>
        <taxon>Paenibacillus</taxon>
    </lineage>
</organism>
<dbReference type="EMBL" id="JBHTLU010000053">
    <property type="protein sequence ID" value="MFD1224970.1"/>
    <property type="molecule type" value="Genomic_DNA"/>
</dbReference>
<protein>
    <submittedName>
        <fullName evidence="1">CDP-glycerol glycerophosphotransferase family protein</fullName>
    </submittedName>
</protein>
<dbReference type="Pfam" id="PF04464">
    <property type="entry name" value="Glyphos_transf"/>
    <property type="match status" value="1"/>
</dbReference>
<dbReference type="Proteomes" id="UP001597180">
    <property type="component" value="Unassembled WGS sequence"/>
</dbReference>
<keyword evidence="2" id="KW-1185">Reference proteome</keyword>
<accession>A0ABW3UZP0</accession>
<evidence type="ECO:0000313" key="2">
    <source>
        <dbReference type="Proteomes" id="UP001597180"/>
    </source>
</evidence>
<dbReference type="SUPFAM" id="SSF53756">
    <property type="entry name" value="UDP-Glycosyltransferase/glycogen phosphorylase"/>
    <property type="match status" value="1"/>
</dbReference>
<proteinExistence type="predicted"/>
<dbReference type="InterPro" id="IPR015943">
    <property type="entry name" value="WD40/YVTN_repeat-like_dom_sf"/>
</dbReference>
<comment type="caution">
    <text evidence="1">The sequence shown here is derived from an EMBL/GenBank/DDBJ whole genome shotgun (WGS) entry which is preliminary data.</text>
</comment>
<sequence length="843" mass="96739">MRIEHKKQVLELTDTLKEALQFLNTPEASTAEYLQDDCLACIAHIASQLGEVQDKEYMSFCAACEADIRKRNFVGAYKSAELLSMWIEEFVQVHYEIVFLPYKAEMWDALDSVWRAASADPTCMVRTIPIPYYTFDSKGEAVSAEYDGDRFPSYVEVTHYNDYDLSSQRPDVIFIHNPYDDCNTVTMVHPHFFSSNLINYTDKLVYIPYYVSLGKIIHSFRLPSYKNAWKIFVQSESTRQEFLESGEVQPSQVVALGSPKIDYVYNRMQEGTPMPLEWEGALKGRTVFLFNSTLGRLLNEKEDIIKSMEEIFRFFQKRQDIALIWRPHPLSIKTLQSMLPHLLDSYLLLVEEFKKMPNAVYDESQDMHTAIILSDAYIGDFSSVIAPYAVTGKPILKLFPNIKSTLDNWGVHSAWLDHKEESTIPITVNPGIVSDNKLCFPASNRGSFFSLDLTTGKLTHKHDFFNRSYIDPQLFIKVCNYQDTLWFVPDRSSEVISYDRKTDEMKSYKLPPMLNLGERCFSTAVRYEDYLWMLPAQSTTIVRLHMKTGEMMGYEVAPDDFIGSDQEPLCLDGTIHKDLLWVTLRGKRTLLQINPVTGEMTQQDPEFLQNSVKAVISDGHDLWLIEENYSRVYRWNPLTNASTLYDRWPDGFDGGAKPFADVVFDGEHIWLVPHDANMIIKISTKNNEISSVYTDIEKSTWAIINSWYPLHSIERNRAMKVNDTLYSGAVLSEDWIWFCPVTAPTLVGVHLRTGEVKEINVVLPREQDEQRNAVCRYPHPPKEGVDLRSTFNSSSFPLGSFVNMVSGSYDWSEKQRKEVCSSLANADGTSGNKIWEYVAGHIK</sequence>
<name>A0ABW3UZP0_9BACL</name>
<reference evidence="2" key="1">
    <citation type="journal article" date="2019" name="Int. J. Syst. Evol. Microbiol.">
        <title>The Global Catalogue of Microorganisms (GCM) 10K type strain sequencing project: providing services to taxonomists for standard genome sequencing and annotation.</title>
        <authorList>
            <consortium name="The Broad Institute Genomics Platform"/>
            <consortium name="The Broad Institute Genome Sequencing Center for Infectious Disease"/>
            <person name="Wu L."/>
            <person name="Ma J."/>
        </authorList>
    </citation>
    <scope>NUCLEOTIDE SEQUENCE [LARGE SCALE GENOMIC DNA]</scope>
    <source>
        <strain evidence="2">CCUG 53270</strain>
    </source>
</reference>
<dbReference type="Gene3D" id="2.130.10.10">
    <property type="entry name" value="YVTN repeat-like/Quinoprotein amine dehydrogenase"/>
    <property type="match status" value="1"/>
</dbReference>
<dbReference type="Gene3D" id="3.40.50.12580">
    <property type="match status" value="1"/>
</dbReference>